<organism evidence="2 3">
    <name type="scientific">Phytophthora cactorum</name>
    <dbReference type="NCBI Taxonomy" id="29920"/>
    <lineage>
        <taxon>Eukaryota</taxon>
        <taxon>Sar</taxon>
        <taxon>Stramenopiles</taxon>
        <taxon>Oomycota</taxon>
        <taxon>Peronosporomycetes</taxon>
        <taxon>Peronosporales</taxon>
        <taxon>Peronosporaceae</taxon>
        <taxon>Phytophthora</taxon>
    </lineage>
</organism>
<dbReference type="EMBL" id="RCML01001231">
    <property type="protein sequence ID" value="KAG2964266.1"/>
    <property type="molecule type" value="Genomic_DNA"/>
</dbReference>
<feature type="compositionally biased region" description="Basic and acidic residues" evidence="1">
    <location>
        <begin position="92"/>
        <end position="102"/>
    </location>
</feature>
<gene>
    <name evidence="2" type="ORF">PC118_g20424</name>
</gene>
<sequence length="211" mass="23695">MDMAGDAVTRPVRRCATTDADEERKDASVPVELTVRDGGDVRVPRVEGMPEAGYDEGELVACEQRETPISRKTLEPRTSAVDTRKKKAAMSSRDETGRREDEQRTQIINPVPYDEEITEQSSDVLVELRRGRRRSQARRYVLEYGIRPTRAADGRNEPKTLKMLSESAEDSCAEPYGSDLWHASEVSGRVEHVGAADENRTAEIQYPDVML</sequence>
<dbReference type="VEuPathDB" id="FungiDB:PC110_g16315"/>
<comment type="caution">
    <text evidence="2">The sequence shown here is derived from an EMBL/GenBank/DDBJ whole genome shotgun (WGS) entry which is preliminary data.</text>
</comment>
<feature type="region of interest" description="Disordered" evidence="1">
    <location>
        <begin position="64"/>
        <end position="102"/>
    </location>
</feature>
<reference evidence="2" key="1">
    <citation type="submission" date="2018-10" db="EMBL/GenBank/DDBJ databases">
        <title>Effector identification in a new, highly contiguous assembly of the strawberry crown rot pathogen Phytophthora cactorum.</title>
        <authorList>
            <person name="Armitage A.D."/>
            <person name="Nellist C.F."/>
            <person name="Bates H."/>
            <person name="Vickerstaff R.J."/>
            <person name="Harrison R.J."/>
        </authorList>
    </citation>
    <scope>NUCLEOTIDE SEQUENCE</scope>
    <source>
        <strain evidence="2">P415</strain>
    </source>
</reference>
<dbReference type="Proteomes" id="UP000697107">
    <property type="component" value="Unassembled WGS sequence"/>
</dbReference>
<name>A0A8T1EZ90_9STRA</name>
<protein>
    <submittedName>
        <fullName evidence="2">Uncharacterized protein</fullName>
    </submittedName>
</protein>
<feature type="compositionally biased region" description="Basic and acidic residues" evidence="1">
    <location>
        <begin position="64"/>
        <end position="75"/>
    </location>
</feature>
<proteinExistence type="predicted"/>
<evidence type="ECO:0000313" key="3">
    <source>
        <dbReference type="Proteomes" id="UP000697107"/>
    </source>
</evidence>
<evidence type="ECO:0000256" key="1">
    <source>
        <dbReference type="SAM" id="MobiDB-lite"/>
    </source>
</evidence>
<evidence type="ECO:0000313" key="2">
    <source>
        <dbReference type="EMBL" id="KAG2964266.1"/>
    </source>
</evidence>
<feature type="region of interest" description="Disordered" evidence="1">
    <location>
        <begin position="1"/>
        <end position="29"/>
    </location>
</feature>
<accession>A0A8T1EZ90</accession>
<dbReference type="AlphaFoldDB" id="A0A8T1EZ90"/>